<dbReference type="GO" id="GO:0015188">
    <property type="term" value="F:L-isoleucine transmembrane transporter activity"/>
    <property type="evidence" value="ECO:0007669"/>
    <property type="project" value="TreeGrafter"/>
</dbReference>
<keyword evidence="3 9" id="KW-0813">Transport</keyword>
<dbReference type="RefSeq" id="WP_080961474.1">
    <property type="nucleotide sequence ID" value="NZ_CP010060.1"/>
</dbReference>
<evidence type="ECO:0000256" key="2">
    <source>
        <dbReference type="ARBA" id="ARBA00008540"/>
    </source>
</evidence>
<evidence type="ECO:0000256" key="7">
    <source>
        <dbReference type="ARBA" id="ARBA00022989"/>
    </source>
</evidence>
<dbReference type="AlphaFoldDB" id="A0A1Y4R211"/>
<evidence type="ECO:0000313" key="11">
    <source>
        <dbReference type="Proteomes" id="UP000196074"/>
    </source>
</evidence>
<feature type="transmembrane region" description="Helical" evidence="9">
    <location>
        <begin position="123"/>
        <end position="142"/>
    </location>
</feature>
<evidence type="ECO:0000256" key="5">
    <source>
        <dbReference type="ARBA" id="ARBA00022692"/>
    </source>
</evidence>
<evidence type="ECO:0000256" key="4">
    <source>
        <dbReference type="ARBA" id="ARBA00022475"/>
    </source>
</evidence>
<evidence type="ECO:0000256" key="1">
    <source>
        <dbReference type="ARBA" id="ARBA00004651"/>
    </source>
</evidence>
<dbReference type="GO" id="GO:0015190">
    <property type="term" value="F:L-leucine transmembrane transporter activity"/>
    <property type="evidence" value="ECO:0007669"/>
    <property type="project" value="TreeGrafter"/>
</dbReference>
<gene>
    <name evidence="10" type="ORF">B5E88_01740</name>
</gene>
<feature type="transmembrane region" description="Helical" evidence="9">
    <location>
        <begin position="12"/>
        <end position="29"/>
    </location>
</feature>
<feature type="transmembrane region" description="Helical" evidence="9">
    <location>
        <begin position="400"/>
        <end position="428"/>
    </location>
</feature>
<feature type="transmembrane region" description="Helical" evidence="9">
    <location>
        <begin position="154"/>
        <end position="176"/>
    </location>
</feature>
<feature type="transmembrane region" description="Helical" evidence="9">
    <location>
        <begin position="342"/>
        <end position="362"/>
    </location>
</feature>
<comment type="caution">
    <text evidence="10">The sequence shown here is derived from an EMBL/GenBank/DDBJ whole genome shotgun (WGS) entry which is preliminary data.</text>
</comment>
<keyword evidence="8 9" id="KW-0472">Membrane</keyword>
<feature type="transmembrane region" description="Helical" evidence="9">
    <location>
        <begin position="235"/>
        <end position="255"/>
    </location>
</feature>
<proteinExistence type="inferred from homology"/>
<dbReference type="Proteomes" id="UP000196074">
    <property type="component" value="Unassembled WGS sequence"/>
</dbReference>
<organism evidence="10 11">
    <name type="scientific">Enterococcus cecorum</name>
    <dbReference type="NCBI Taxonomy" id="44008"/>
    <lineage>
        <taxon>Bacteria</taxon>
        <taxon>Bacillati</taxon>
        <taxon>Bacillota</taxon>
        <taxon>Bacilli</taxon>
        <taxon>Lactobacillales</taxon>
        <taxon>Enterococcaceae</taxon>
        <taxon>Enterococcus</taxon>
    </lineage>
</organism>
<dbReference type="NCBIfam" id="TIGR00796">
    <property type="entry name" value="livcs"/>
    <property type="match status" value="1"/>
</dbReference>
<keyword evidence="4" id="KW-1003">Cell membrane</keyword>
<feature type="transmembrane region" description="Helical" evidence="9">
    <location>
        <begin position="196"/>
        <end position="214"/>
    </location>
</feature>
<comment type="function">
    <text evidence="9">Component of the transport system for branched-chain amino acids.</text>
</comment>
<feature type="transmembrane region" description="Helical" evidence="9">
    <location>
        <begin position="320"/>
        <end position="336"/>
    </location>
</feature>
<evidence type="ECO:0000256" key="8">
    <source>
        <dbReference type="ARBA" id="ARBA00023136"/>
    </source>
</evidence>
<dbReference type="GO" id="GO:0005886">
    <property type="term" value="C:plasma membrane"/>
    <property type="evidence" value="ECO:0007669"/>
    <property type="project" value="UniProtKB-SubCell"/>
</dbReference>
<dbReference type="GO" id="GO:0005304">
    <property type="term" value="F:L-valine transmembrane transporter activity"/>
    <property type="evidence" value="ECO:0007669"/>
    <property type="project" value="TreeGrafter"/>
</dbReference>
<feature type="transmembrane region" description="Helical" evidence="9">
    <location>
        <begin position="283"/>
        <end position="308"/>
    </location>
</feature>
<dbReference type="PANTHER" id="PTHR30588:SF0">
    <property type="entry name" value="BRANCHED-CHAIN AMINO ACID PERMEASE BRNQ"/>
    <property type="match status" value="1"/>
</dbReference>
<comment type="similarity">
    <text evidence="2 9">Belongs to the branched chain amino acid transporter family.</text>
</comment>
<comment type="subcellular location">
    <subcellularLocation>
        <location evidence="1 9">Cell membrane</location>
        <topology evidence="1 9">Multi-pass membrane protein</topology>
    </subcellularLocation>
</comment>
<evidence type="ECO:0000256" key="9">
    <source>
        <dbReference type="RuleBase" id="RU362122"/>
    </source>
</evidence>
<name>A0A1Y4R211_9ENTE</name>
<accession>A0A1Y4R211</accession>
<dbReference type="GO" id="GO:0015820">
    <property type="term" value="P:L-leucine transport"/>
    <property type="evidence" value="ECO:0007669"/>
    <property type="project" value="TreeGrafter"/>
</dbReference>
<dbReference type="GO" id="GO:0015818">
    <property type="term" value="P:isoleucine transport"/>
    <property type="evidence" value="ECO:0007669"/>
    <property type="project" value="TreeGrafter"/>
</dbReference>
<keyword evidence="5 9" id="KW-0812">Transmembrane</keyword>
<keyword evidence="7 9" id="KW-1133">Transmembrane helix</keyword>
<evidence type="ECO:0000256" key="3">
    <source>
        <dbReference type="ARBA" id="ARBA00022448"/>
    </source>
</evidence>
<dbReference type="InterPro" id="IPR004685">
    <property type="entry name" value="Brnchd-chn_aa_trnsp_Livcs"/>
</dbReference>
<evidence type="ECO:0000313" key="10">
    <source>
        <dbReference type="EMBL" id="OUQ11608.1"/>
    </source>
</evidence>
<feature type="transmembrane region" description="Helical" evidence="9">
    <location>
        <begin position="374"/>
        <end position="394"/>
    </location>
</feature>
<protein>
    <recommendedName>
        <fullName evidence="9">Branched-chain amino acid transport system carrier protein</fullName>
    </recommendedName>
</protein>
<reference evidence="11" key="1">
    <citation type="submission" date="2017-04" db="EMBL/GenBank/DDBJ databases">
        <title>Function of individual gut microbiota members based on whole genome sequencing of pure cultures obtained from chicken caecum.</title>
        <authorList>
            <person name="Medvecky M."/>
            <person name="Cejkova D."/>
            <person name="Polansky O."/>
            <person name="Karasova D."/>
            <person name="Kubasova T."/>
            <person name="Cizek A."/>
            <person name="Rychlik I."/>
        </authorList>
    </citation>
    <scope>NUCLEOTIDE SEQUENCE [LARGE SCALE GENOMIC DNA]</scope>
    <source>
        <strain evidence="11">An144</strain>
    </source>
</reference>
<sequence length="448" mass="48521">MEKKLSFKEIFFIGLMIFSLFFGAGNLIFPAELGAKAGESVFAAMGGFLITGIGLPTIGLLSLAFVSKKGQPEDIAIKVHPIFALLLTCVTYLAIGPLFAAPRTGLVSFEISVVPFLPSGPKALFLFLFSILFFGIVYYLALYPNHFVDRFGKLITPFLLVILGLFIVTSFLHPIAKEAKPSGNYATLPFATGLKQGYLTMDTIVSVIFATLIMNATKAMGIKSAKQTRMIILKAGLVSATCLGIIYSGIAMIGATSGMSQHVNGAVILSAISHHYFGNFGNILFGVVVLLACLPTASGVLTACSWYFNRLFPQVSYKQFLTAFTLFSAIVANIGLDQLIKVSIPVLNFIYPIMIVLILLGFLSKVIHCTQGMYVGAVLFTSIIGLNDACKAINPQLDFLSWLALPLSNLGFSWVVPALIGGLLGFIYSKWRQRKTPVYQQAKQTINN</sequence>
<dbReference type="Gene3D" id="1.20.1740.10">
    <property type="entry name" value="Amino acid/polyamine transporter I"/>
    <property type="match status" value="1"/>
</dbReference>
<keyword evidence="6 9" id="KW-0029">Amino-acid transport</keyword>
<evidence type="ECO:0000256" key="6">
    <source>
        <dbReference type="ARBA" id="ARBA00022970"/>
    </source>
</evidence>
<feature type="transmembrane region" description="Helical" evidence="9">
    <location>
        <begin position="41"/>
        <end position="67"/>
    </location>
</feature>
<dbReference type="EMBL" id="NFLC01000002">
    <property type="protein sequence ID" value="OUQ11608.1"/>
    <property type="molecule type" value="Genomic_DNA"/>
</dbReference>
<feature type="transmembrane region" description="Helical" evidence="9">
    <location>
        <begin position="79"/>
        <end position="100"/>
    </location>
</feature>
<dbReference type="Pfam" id="PF05525">
    <property type="entry name" value="Branch_AA_trans"/>
    <property type="match status" value="1"/>
</dbReference>
<dbReference type="PANTHER" id="PTHR30588">
    <property type="entry name" value="BRANCHED-CHAIN AMINO ACID TRANSPORT SYSTEM 2 CARRIER PROTEIN"/>
    <property type="match status" value="1"/>
</dbReference>